<reference evidence="1 2" key="1">
    <citation type="submission" date="2020-07" db="EMBL/GenBank/DDBJ databases">
        <title>Definition of the novel symbiovar canariense within Mesorhizobium novociceri, a new species of genus Mesorhizobium nodulating Cicer canariense in the Caldera de Taburiente National Park (La Palma, Canary Islands).</title>
        <authorList>
            <person name="Leon-Barrios M."/>
            <person name="Perez-Yepez J."/>
            <person name="Flores-Felix J.D."/>
            <person name="Ramirez-Baena M.H."/>
            <person name="Pulido-Suarez L."/>
            <person name="Igual J.M."/>
            <person name="Velazquez E."/>
            <person name="Peix A."/>
        </authorList>
    </citation>
    <scope>NUCLEOTIDE SEQUENCE [LARGE SCALE GENOMIC DNA]</scope>
    <source>
        <strain evidence="1 2">CCANP35</strain>
    </source>
</reference>
<organism evidence="1 2">
    <name type="scientific">Mesorhizobium neociceri</name>
    <dbReference type="NCBI Taxonomy" id="1307853"/>
    <lineage>
        <taxon>Bacteria</taxon>
        <taxon>Pseudomonadati</taxon>
        <taxon>Pseudomonadota</taxon>
        <taxon>Alphaproteobacteria</taxon>
        <taxon>Hyphomicrobiales</taxon>
        <taxon>Phyllobacteriaceae</taxon>
        <taxon>Mesorhizobium</taxon>
    </lineage>
</organism>
<evidence type="ECO:0000313" key="1">
    <source>
        <dbReference type="EMBL" id="MBA1143900.1"/>
    </source>
</evidence>
<keyword evidence="2" id="KW-1185">Reference proteome</keyword>
<proteinExistence type="predicted"/>
<dbReference type="EMBL" id="JACDTY010000017">
    <property type="protein sequence ID" value="MBA1143900.1"/>
    <property type="molecule type" value="Genomic_DNA"/>
</dbReference>
<protein>
    <submittedName>
        <fullName evidence="1">Uncharacterized protein</fullName>
    </submittedName>
</protein>
<gene>
    <name evidence="1" type="ORF">H0241_27185</name>
</gene>
<dbReference type="Proteomes" id="UP000558284">
    <property type="component" value="Unassembled WGS sequence"/>
</dbReference>
<comment type="caution">
    <text evidence="1">The sequence shown here is derived from an EMBL/GenBank/DDBJ whole genome shotgun (WGS) entry which is preliminary data.</text>
</comment>
<sequence length="122" mass="12900">MRRHLAEAAFLACISNDVEGARRIAKGLDAIAQGCRESVIAYALADLTAGDVEAALQQLGPLSDAEDAYGMVFQALALHLGGRMSERDAVLRRIPGGQTDVDGLVAAFRNNSVGYAVDRGVR</sequence>
<dbReference type="AlphaFoldDB" id="A0A838BER9"/>
<accession>A0A838BER9</accession>
<evidence type="ECO:0000313" key="2">
    <source>
        <dbReference type="Proteomes" id="UP000558284"/>
    </source>
</evidence>
<dbReference type="RefSeq" id="WP_155936642.1">
    <property type="nucleotide sequence ID" value="NZ_JACDTY010000017.1"/>
</dbReference>
<name>A0A838BER9_9HYPH</name>